<proteinExistence type="predicted"/>
<accession>A0ABQ7PPU6</accession>
<dbReference type="Pfam" id="PF03564">
    <property type="entry name" value="DUF1759"/>
    <property type="match status" value="1"/>
</dbReference>
<feature type="region of interest" description="Disordered" evidence="1">
    <location>
        <begin position="136"/>
        <end position="168"/>
    </location>
</feature>
<comment type="caution">
    <text evidence="2">The sequence shown here is derived from an EMBL/GenBank/DDBJ whole genome shotgun (WGS) entry which is preliminary data.</text>
</comment>
<dbReference type="PANTHER" id="PTHR47331">
    <property type="entry name" value="PHD-TYPE DOMAIN-CONTAINING PROTEIN"/>
    <property type="match status" value="1"/>
</dbReference>
<sequence length="532" mass="62136">MDLDNLIENQKTTYEALESLNRNIKKDSAERKSLPDYARRKLANLEDLWSDFQRNHIQLCAYEEIKQHPYIINSEYQLATTLYESTKALIKQIKARDSVQHPILVKASISGVRDRAASPLSANKPAATIVTPDEAAQHNEGNQPSQQQTSPNVTYQSAQQAEPSKSHEKLRELLRKQISNFKAFERTVSNIDLSSMSEKWEFEYTIKSLQQRWSAIDSLHWEVDMYQEGEDEVYQNVFSKHERIYNEYIKSINSKLWSVAHREYSTPKMDIPVFTGNYQHWTSFKDLFLETIDRNPSLSNAQRMQFLKSKVKGEAENLIRHLQISSENYTICWEILNNRYNNQRLIFTSHMNILFSLPTMQQQSLMQIKRMHDTAVEVLNAIKNLGVNISTWDPIIVHILSQKLDTETHADYIESVKNPRELPILREFIDFLELKFTTLESSRRKQDFSTQKINQGTQQTYYQNRKQHFEHQPTNKTFPPRPIMKALHVSTGIKCPLCSQEHGIFQCNNFLQMPCELKLKTVQKLQLCANCL</sequence>
<dbReference type="Proteomes" id="UP000823941">
    <property type="component" value="Unassembled WGS sequence"/>
</dbReference>
<dbReference type="EMBL" id="JAHIBW010000073">
    <property type="protein sequence ID" value="KAG7294939.1"/>
    <property type="molecule type" value="Genomic_DNA"/>
</dbReference>
<keyword evidence="3" id="KW-1185">Reference proteome</keyword>
<organism evidence="2 3">
    <name type="scientific">Plutella xylostella</name>
    <name type="common">Diamondback moth</name>
    <name type="synonym">Plutella maculipennis</name>
    <dbReference type="NCBI Taxonomy" id="51655"/>
    <lineage>
        <taxon>Eukaryota</taxon>
        <taxon>Metazoa</taxon>
        <taxon>Ecdysozoa</taxon>
        <taxon>Arthropoda</taxon>
        <taxon>Hexapoda</taxon>
        <taxon>Insecta</taxon>
        <taxon>Pterygota</taxon>
        <taxon>Neoptera</taxon>
        <taxon>Endopterygota</taxon>
        <taxon>Lepidoptera</taxon>
        <taxon>Glossata</taxon>
        <taxon>Ditrysia</taxon>
        <taxon>Yponomeutoidea</taxon>
        <taxon>Plutellidae</taxon>
        <taxon>Plutella</taxon>
    </lineage>
</organism>
<evidence type="ECO:0000313" key="2">
    <source>
        <dbReference type="EMBL" id="KAG7294939.1"/>
    </source>
</evidence>
<reference evidence="2 3" key="1">
    <citation type="submission" date="2021-06" db="EMBL/GenBank/DDBJ databases">
        <title>A haploid diamondback moth (Plutella xylostella L.) genome assembly resolves 31 chromosomes and identifies a diamide resistance mutation.</title>
        <authorList>
            <person name="Ward C.M."/>
            <person name="Perry K.D."/>
            <person name="Baker G."/>
            <person name="Powis K."/>
            <person name="Heckel D.G."/>
            <person name="Baxter S.W."/>
        </authorList>
    </citation>
    <scope>NUCLEOTIDE SEQUENCE [LARGE SCALE GENOMIC DNA]</scope>
    <source>
        <strain evidence="2 3">LV</strain>
        <tissue evidence="2">Single pupa</tissue>
    </source>
</reference>
<protein>
    <submittedName>
        <fullName evidence="2">Uncharacterized protein</fullName>
    </submittedName>
</protein>
<name>A0ABQ7PPU6_PLUXY</name>
<gene>
    <name evidence="2" type="ORF">JYU34_022667</name>
</gene>
<evidence type="ECO:0000256" key="1">
    <source>
        <dbReference type="SAM" id="MobiDB-lite"/>
    </source>
</evidence>
<feature type="non-terminal residue" evidence="2">
    <location>
        <position position="532"/>
    </location>
</feature>
<dbReference type="InterPro" id="IPR005312">
    <property type="entry name" value="DUF1759"/>
</dbReference>
<feature type="compositionally biased region" description="Polar residues" evidence="1">
    <location>
        <begin position="139"/>
        <end position="163"/>
    </location>
</feature>
<evidence type="ECO:0000313" key="3">
    <source>
        <dbReference type="Proteomes" id="UP000823941"/>
    </source>
</evidence>